<evidence type="ECO:0000259" key="3">
    <source>
        <dbReference type="Pfam" id="PF00725"/>
    </source>
</evidence>
<name>A0ABS5ISQ8_9BACT</name>
<dbReference type="SUPFAM" id="SSF48179">
    <property type="entry name" value="6-phosphogluconate dehydrogenase C-terminal domain-like"/>
    <property type="match status" value="1"/>
</dbReference>
<dbReference type="Gene3D" id="3.40.50.720">
    <property type="entry name" value="NAD(P)-binding Rossmann-like Domain"/>
    <property type="match status" value="1"/>
</dbReference>
<evidence type="ECO:0000256" key="2">
    <source>
        <dbReference type="SAM" id="Phobius"/>
    </source>
</evidence>
<evidence type="ECO:0000259" key="4">
    <source>
        <dbReference type="Pfam" id="PF02737"/>
    </source>
</evidence>
<organism evidence="5 6">
    <name type="scientific">Chitinophaga hostae</name>
    <dbReference type="NCBI Taxonomy" id="2831022"/>
    <lineage>
        <taxon>Bacteria</taxon>
        <taxon>Pseudomonadati</taxon>
        <taxon>Bacteroidota</taxon>
        <taxon>Chitinophagia</taxon>
        <taxon>Chitinophagales</taxon>
        <taxon>Chitinophagaceae</taxon>
        <taxon>Chitinophaga</taxon>
    </lineage>
</organism>
<keyword evidence="2" id="KW-0812">Transmembrane</keyword>
<dbReference type="InterPro" id="IPR036291">
    <property type="entry name" value="NAD(P)-bd_dom_sf"/>
</dbReference>
<dbReference type="EMBL" id="JAGTXB010000001">
    <property type="protein sequence ID" value="MBS0025920.1"/>
    <property type="molecule type" value="Genomic_DNA"/>
</dbReference>
<keyword evidence="6" id="KW-1185">Reference proteome</keyword>
<dbReference type="PANTHER" id="PTHR48075">
    <property type="entry name" value="3-HYDROXYACYL-COA DEHYDROGENASE FAMILY PROTEIN"/>
    <property type="match status" value="1"/>
</dbReference>
<feature type="domain" description="3-hydroxyacyl-CoA dehydrogenase NAD binding" evidence="4">
    <location>
        <begin position="42"/>
        <end position="219"/>
    </location>
</feature>
<dbReference type="InterPro" id="IPR006108">
    <property type="entry name" value="3HC_DH_C"/>
</dbReference>
<dbReference type="PANTHER" id="PTHR48075:SF5">
    <property type="entry name" value="3-HYDROXYBUTYRYL-COA DEHYDROGENASE"/>
    <property type="match status" value="1"/>
</dbReference>
<gene>
    <name evidence="5" type="ORF">KE626_01220</name>
</gene>
<dbReference type="InterPro" id="IPR006176">
    <property type="entry name" value="3-OHacyl-CoA_DH_NAD-bd"/>
</dbReference>
<dbReference type="Pfam" id="PF02737">
    <property type="entry name" value="3HCDH_N"/>
    <property type="match status" value="1"/>
</dbReference>
<feature type="transmembrane region" description="Helical" evidence="2">
    <location>
        <begin position="12"/>
        <end position="32"/>
    </location>
</feature>
<dbReference type="Gene3D" id="1.10.1040.50">
    <property type="match status" value="1"/>
</dbReference>
<feature type="domain" description="3-hydroxyacyl-CoA dehydrogenase C-terminal" evidence="3">
    <location>
        <begin position="222"/>
        <end position="318"/>
    </location>
</feature>
<sequence>MIIAEEYSWTLLSFAAIAFYFPLSAFSLLIILKNPQIVIQSIAVCGAGTMGAGIAQIAAYSGFNTLLFDIRQDGLDRAKAQIEKSLAVAVEKGKLTAEEKDLILQRIRFTAEIEDCIADVVIEAIVEKIAAKTALFNQLAGINPSETIFATNTSSLSVSEIAAAVSSRSDRVVGMHFFNPAHLMKLVEVVSGKDTAPEVAEAVYALAQKMNKVPVRVKDSPGFIVNRVARHYYLEAMQIAEQGQADFSTIDQLLESAGFKMGPFALMDLIGNDVNLAVTQSLYDAFGHAPRFKPNILQEQRVKDGKLGRKTGLGFYRYEQ</sequence>
<keyword evidence="2" id="KW-1133">Transmembrane helix</keyword>
<reference evidence="5 6" key="1">
    <citation type="submission" date="2021-04" db="EMBL/GenBank/DDBJ databases">
        <title>Chitinophaga sp. nov., isolated from the rhizosphere soil.</title>
        <authorList>
            <person name="He S."/>
        </authorList>
    </citation>
    <scope>NUCLEOTIDE SEQUENCE [LARGE SCALE GENOMIC DNA]</scope>
    <source>
        <strain evidence="5 6">2R12</strain>
    </source>
</reference>
<evidence type="ECO:0000256" key="1">
    <source>
        <dbReference type="ARBA" id="ARBA00023002"/>
    </source>
</evidence>
<keyword evidence="2" id="KW-0472">Membrane</keyword>
<dbReference type="PIRSF" id="PIRSF000105">
    <property type="entry name" value="HCDH"/>
    <property type="match status" value="1"/>
</dbReference>
<proteinExistence type="predicted"/>
<dbReference type="InterPro" id="IPR022694">
    <property type="entry name" value="3-OHacyl-CoA_DH"/>
</dbReference>
<dbReference type="Proteomes" id="UP000676386">
    <property type="component" value="Unassembled WGS sequence"/>
</dbReference>
<dbReference type="SUPFAM" id="SSF51735">
    <property type="entry name" value="NAD(P)-binding Rossmann-fold domains"/>
    <property type="match status" value="1"/>
</dbReference>
<evidence type="ECO:0000313" key="6">
    <source>
        <dbReference type="Proteomes" id="UP000676386"/>
    </source>
</evidence>
<evidence type="ECO:0000313" key="5">
    <source>
        <dbReference type="EMBL" id="MBS0025920.1"/>
    </source>
</evidence>
<protein>
    <submittedName>
        <fullName evidence="5">3-hydroxybutyryl-CoA dehydrogenase</fullName>
    </submittedName>
</protein>
<dbReference type="Pfam" id="PF00725">
    <property type="entry name" value="3HCDH"/>
    <property type="match status" value="1"/>
</dbReference>
<accession>A0ABS5ISQ8</accession>
<keyword evidence="1" id="KW-0560">Oxidoreductase</keyword>
<dbReference type="InterPro" id="IPR008927">
    <property type="entry name" value="6-PGluconate_DH-like_C_sf"/>
</dbReference>
<comment type="caution">
    <text evidence="5">The sequence shown here is derived from an EMBL/GenBank/DDBJ whole genome shotgun (WGS) entry which is preliminary data.</text>
</comment>